<dbReference type="PANTHER" id="PTHR33164">
    <property type="entry name" value="TRANSCRIPTIONAL REGULATOR, MARR FAMILY"/>
    <property type="match status" value="1"/>
</dbReference>
<keyword evidence="3" id="KW-1185">Reference proteome</keyword>
<accession>A0ABV9WEA4</accession>
<dbReference type="InterPro" id="IPR039422">
    <property type="entry name" value="MarR/SlyA-like"/>
</dbReference>
<dbReference type="InterPro" id="IPR036388">
    <property type="entry name" value="WH-like_DNA-bd_sf"/>
</dbReference>
<dbReference type="EMBL" id="JBHSIU010000101">
    <property type="protein sequence ID" value="MFC5006374.1"/>
    <property type="molecule type" value="Genomic_DNA"/>
</dbReference>
<dbReference type="PANTHER" id="PTHR33164:SF57">
    <property type="entry name" value="MARR-FAMILY TRANSCRIPTIONAL REGULATOR"/>
    <property type="match status" value="1"/>
</dbReference>
<dbReference type="SUPFAM" id="SSF46785">
    <property type="entry name" value="Winged helix' DNA-binding domain"/>
    <property type="match status" value="1"/>
</dbReference>
<dbReference type="InterPro" id="IPR001845">
    <property type="entry name" value="HTH_ArsR_DNA-bd_dom"/>
</dbReference>
<dbReference type="RefSeq" id="WP_380126998.1">
    <property type="nucleotide sequence ID" value="NZ_JBHSIU010000101.1"/>
</dbReference>
<dbReference type="Proteomes" id="UP001595912">
    <property type="component" value="Unassembled WGS sequence"/>
</dbReference>
<evidence type="ECO:0000313" key="3">
    <source>
        <dbReference type="Proteomes" id="UP001595912"/>
    </source>
</evidence>
<gene>
    <name evidence="2" type="ORF">ACFPIJ_52215</name>
</gene>
<evidence type="ECO:0000259" key="1">
    <source>
        <dbReference type="PROSITE" id="PS50995"/>
    </source>
</evidence>
<proteinExistence type="predicted"/>
<sequence>MAEHPTGDPTIATVETEVALLMRRGEATHRAAPAGLHPALDRAAYLLLRRLAQAGPQNINALADALSLDGSTVTRQVAALVRDGLATRHRDPSDGRSILVAPTPAGHSRMEAVRTARHDVYATVLADWSDEDRAALANLLGRLNHDLDGFARHQSAPRPPAKP</sequence>
<dbReference type="InterPro" id="IPR036390">
    <property type="entry name" value="WH_DNA-bd_sf"/>
</dbReference>
<feature type="domain" description="HTH marR-type" evidence="1">
    <location>
        <begin position="15"/>
        <end position="145"/>
    </location>
</feature>
<dbReference type="Gene3D" id="1.10.10.10">
    <property type="entry name" value="Winged helix-like DNA-binding domain superfamily/Winged helix DNA-binding domain"/>
    <property type="match status" value="1"/>
</dbReference>
<dbReference type="SMART" id="SM00347">
    <property type="entry name" value="HTH_MARR"/>
    <property type="match status" value="1"/>
</dbReference>
<organism evidence="2 3">
    <name type="scientific">Dactylosporangium cerinum</name>
    <dbReference type="NCBI Taxonomy" id="1434730"/>
    <lineage>
        <taxon>Bacteria</taxon>
        <taxon>Bacillati</taxon>
        <taxon>Actinomycetota</taxon>
        <taxon>Actinomycetes</taxon>
        <taxon>Micromonosporales</taxon>
        <taxon>Micromonosporaceae</taxon>
        <taxon>Dactylosporangium</taxon>
    </lineage>
</organism>
<protein>
    <submittedName>
        <fullName evidence="2">MarR family winged helix-turn-helix transcriptional regulator</fullName>
    </submittedName>
</protein>
<reference evidence="3" key="1">
    <citation type="journal article" date="2019" name="Int. J. Syst. Evol. Microbiol.">
        <title>The Global Catalogue of Microorganisms (GCM) 10K type strain sequencing project: providing services to taxonomists for standard genome sequencing and annotation.</title>
        <authorList>
            <consortium name="The Broad Institute Genomics Platform"/>
            <consortium name="The Broad Institute Genome Sequencing Center for Infectious Disease"/>
            <person name="Wu L."/>
            <person name="Ma J."/>
        </authorList>
    </citation>
    <scope>NUCLEOTIDE SEQUENCE [LARGE SCALE GENOMIC DNA]</scope>
    <source>
        <strain evidence="3">CGMCC 4.7152</strain>
    </source>
</reference>
<dbReference type="InterPro" id="IPR000835">
    <property type="entry name" value="HTH_MarR-typ"/>
</dbReference>
<dbReference type="PROSITE" id="PS50995">
    <property type="entry name" value="HTH_MARR_2"/>
    <property type="match status" value="1"/>
</dbReference>
<evidence type="ECO:0000313" key="2">
    <source>
        <dbReference type="EMBL" id="MFC5006374.1"/>
    </source>
</evidence>
<comment type="caution">
    <text evidence="2">The sequence shown here is derived from an EMBL/GenBank/DDBJ whole genome shotgun (WGS) entry which is preliminary data.</text>
</comment>
<dbReference type="SMART" id="SM00418">
    <property type="entry name" value="HTH_ARSR"/>
    <property type="match status" value="1"/>
</dbReference>
<name>A0ABV9WEA4_9ACTN</name>
<dbReference type="Pfam" id="PF01047">
    <property type="entry name" value="MarR"/>
    <property type="match status" value="1"/>
</dbReference>